<dbReference type="AlphaFoldDB" id="A0A834HEW8"/>
<dbReference type="PROSITE" id="PS00061">
    <property type="entry name" value="ADH_SHORT"/>
    <property type="match status" value="1"/>
</dbReference>
<dbReference type="EMBL" id="WJXA01000001">
    <property type="protein sequence ID" value="KAF7153286.1"/>
    <property type="molecule type" value="Genomic_DNA"/>
</dbReference>
<evidence type="ECO:0000313" key="5">
    <source>
        <dbReference type="EMBL" id="KAF7153286.1"/>
    </source>
</evidence>
<dbReference type="OrthoDB" id="1933717at2759"/>
<dbReference type="Proteomes" id="UP000626092">
    <property type="component" value="Unassembled WGS sequence"/>
</dbReference>
<keyword evidence="3" id="KW-0560">Oxidoreductase</keyword>
<evidence type="ECO:0000256" key="4">
    <source>
        <dbReference type="RuleBase" id="RU000363"/>
    </source>
</evidence>
<keyword evidence="2" id="KW-0521">NADP</keyword>
<dbReference type="GO" id="GO:0016491">
    <property type="term" value="F:oxidoreductase activity"/>
    <property type="evidence" value="ECO:0007669"/>
    <property type="project" value="UniProtKB-KW"/>
</dbReference>
<dbReference type="Pfam" id="PF00106">
    <property type="entry name" value="adh_short"/>
    <property type="match status" value="2"/>
</dbReference>
<dbReference type="PRINTS" id="PR00080">
    <property type="entry name" value="SDRFAMILY"/>
</dbReference>
<dbReference type="PRINTS" id="PR00081">
    <property type="entry name" value="GDHRDH"/>
</dbReference>
<evidence type="ECO:0000256" key="2">
    <source>
        <dbReference type="ARBA" id="ARBA00022857"/>
    </source>
</evidence>
<comment type="caution">
    <text evidence="5">The sequence shown here is derived from an EMBL/GenBank/DDBJ whole genome shotgun (WGS) entry which is preliminary data.</text>
</comment>
<dbReference type="GO" id="GO:0016020">
    <property type="term" value="C:membrane"/>
    <property type="evidence" value="ECO:0007669"/>
    <property type="project" value="TreeGrafter"/>
</dbReference>
<keyword evidence="6" id="KW-1185">Reference proteome</keyword>
<gene>
    <name evidence="5" type="ORF">RHSIM_Rhsim01G0196800</name>
</gene>
<dbReference type="InterPro" id="IPR020904">
    <property type="entry name" value="Sc_DH/Rdtase_CS"/>
</dbReference>
<dbReference type="PANTHER" id="PTHR43490">
    <property type="entry name" value="(+)-NEOMENTHOL DEHYDROGENASE"/>
    <property type="match status" value="1"/>
</dbReference>
<proteinExistence type="inferred from homology"/>
<evidence type="ECO:0000313" key="6">
    <source>
        <dbReference type="Proteomes" id="UP000626092"/>
    </source>
</evidence>
<dbReference type="InterPro" id="IPR002347">
    <property type="entry name" value="SDR_fam"/>
</dbReference>
<protein>
    <submittedName>
        <fullName evidence="5">Uncharacterized protein</fullName>
    </submittedName>
</protein>
<accession>A0A834HEW8</accession>
<dbReference type="SUPFAM" id="SSF51735">
    <property type="entry name" value="NAD(P)-binding Rossmann-fold domains"/>
    <property type="match status" value="1"/>
</dbReference>
<dbReference type="InterPro" id="IPR036291">
    <property type="entry name" value="NAD(P)-bd_dom_sf"/>
</dbReference>
<sequence length="458" mass="50045">MCASMASLFCLTNYQGARPSWSSTLFYGCFFFLFSPSPHQLQQTALLLPIQYKARSSSNPIFSFSPFFPPISVSKPLLQPNAIVACRGFGSNGSFWVYNLAGTILGCVLLIVSNEVSPKLTANVIRDHIILYAGIEPQLCGHMVLSSVQPFFADAVDTAIIVSRYAVVTGANKGIGLETVRQLAKSGVMVVLTARDEKRGMEAVASLQKLGLFNVCFHQLDVQSPESIASLAEFMENQFGRLDILVNNAGASGVVTDQDALRALNIDSSSWLSGKATDLVQSAIKTTNEKAEECLSTNYYGCKRVTDALLPLLQLSPSGANIVNVSSLRGELMRIPNEHIREQLGDLDTLTEEKIDRIVVKFLHDLRQDALEANGWQKMLPAYSISKAALNAYTRLVAKRYPNLRINCVHPGYVKTDINWHTGTMTLEEGAEGPVMLALLPEGGPTGCYFNRTEMAGF</sequence>
<dbReference type="Gene3D" id="3.40.50.720">
    <property type="entry name" value="NAD(P)-binding Rossmann-like Domain"/>
    <property type="match status" value="1"/>
</dbReference>
<evidence type="ECO:0000256" key="3">
    <source>
        <dbReference type="ARBA" id="ARBA00023002"/>
    </source>
</evidence>
<organism evidence="5 6">
    <name type="scientific">Rhododendron simsii</name>
    <name type="common">Sims's rhododendron</name>
    <dbReference type="NCBI Taxonomy" id="118357"/>
    <lineage>
        <taxon>Eukaryota</taxon>
        <taxon>Viridiplantae</taxon>
        <taxon>Streptophyta</taxon>
        <taxon>Embryophyta</taxon>
        <taxon>Tracheophyta</taxon>
        <taxon>Spermatophyta</taxon>
        <taxon>Magnoliopsida</taxon>
        <taxon>eudicotyledons</taxon>
        <taxon>Gunneridae</taxon>
        <taxon>Pentapetalae</taxon>
        <taxon>asterids</taxon>
        <taxon>Ericales</taxon>
        <taxon>Ericaceae</taxon>
        <taxon>Ericoideae</taxon>
        <taxon>Rhodoreae</taxon>
        <taxon>Rhododendron</taxon>
    </lineage>
</organism>
<name>A0A834HEW8_RHOSS</name>
<evidence type="ECO:0000256" key="1">
    <source>
        <dbReference type="ARBA" id="ARBA00006484"/>
    </source>
</evidence>
<reference evidence="5" key="1">
    <citation type="submission" date="2019-11" db="EMBL/GenBank/DDBJ databases">
        <authorList>
            <person name="Liu Y."/>
            <person name="Hou J."/>
            <person name="Li T.-Q."/>
            <person name="Guan C.-H."/>
            <person name="Wu X."/>
            <person name="Wu H.-Z."/>
            <person name="Ling F."/>
            <person name="Zhang R."/>
            <person name="Shi X.-G."/>
            <person name="Ren J.-P."/>
            <person name="Chen E.-F."/>
            <person name="Sun J.-M."/>
        </authorList>
    </citation>
    <scope>NUCLEOTIDE SEQUENCE</scope>
    <source>
        <strain evidence="5">Adult_tree_wgs_1</strain>
        <tissue evidence="5">Leaves</tissue>
    </source>
</reference>
<comment type="similarity">
    <text evidence="1 4">Belongs to the short-chain dehydrogenases/reductases (SDR) family.</text>
</comment>
<dbReference type="PANTHER" id="PTHR43490:SF73">
    <property type="entry name" value="OS07G0685800 PROTEIN"/>
    <property type="match status" value="1"/>
</dbReference>